<evidence type="ECO:0000313" key="2">
    <source>
        <dbReference type="Proteomes" id="UP000680750"/>
    </source>
</evidence>
<evidence type="ECO:0000313" key="1">
    <source>
        <dbReference type="EMBL" id="BCJ29052.1"/>
    </source>
</evidence>
<sequence length="63" mass="6577">MFVDVLANTAAPMPMITDESQFETTVGNAMKDLIAKAATGKTVSAADVKKSLDDAQQKMQSGG</sequence>
<dbReference type="EMBL" id="AP023354">
    <property type="protein sequence ID" value="BCJ29052.1"/>
    <property type="molecule type" value="Genomic_DNA"/>
</dbReference>
<reference evidence="1" key="1">
    <citation type="submission" date="2020-08" db="EMBL/GenBank/DDBJ databases">
        <title>Whole genome shotgun sequence of Actinocatenispora sera NBRC 101916.</title>
        <authorList>
            <person name="Komaki H."/>
            <person name="Tamura T."/>
        </authorList>
    </citation>
    <scope>NUCLEOTIDE SEQUENCE</scope>
    <source>
        <strain evidence="1">NBRC 101916</strain>
    </source>
</reference>
<dbReference type="KEGG" id="aser:Asera_31600"/>
<proteinExistence type="predicted"/>
<gene>
    <name evidence="1" type="ORF">Asera_31600</name>
</gene>
<accession>A0A810L352</accession>
<protein>
    <submittedName>
        <fullName evidence="1">Uncharacterized protein</fullName>
    </submittedName>
</protein>
<name>A0A810L352_9ACTN</name>
<dbReference type="Proteomes" id="UP000680750">
    <property type="component" value="Chromosome"/>
</dbReference>
<organism evidence="1 2">
    <name type="scientific">Actinocatenispora sera</name>
    <dbReference type="NCBI Taxonomy" id="390989"/>
    <lineage>
        <taxon>Bacteria</taxon>
        <taxon>Bacillati</taxon>
        <taxon>Actinomycetota</taxon>
        <taxon>Actinomycetes</taxon>
        <taxon>Micromonosporales</taxon>
        <taxon>Micromonosporaceae</taxon>
        <taxon>Actinocatenispora</taxon>
    </lineage>
</organism>
<keyword evidence="2" id="KW-1185">Reference proteome</keyword>
<dbReference type="AlphaFoldDB" id="A0A810L352"/>